<keyword evidence="1" id="KW-1133">Transmembrane helix</keyword>
<proteinExistence type="predicted"/>
<reference evidence="2 3" key="1">
    <citation type="journal article" date="2012" name="J. Bacteriol.">
        <title>Draft Genome Sequence of Cecembia lonarensis Strain LW9T, Isolated from Lonar Lake, a Haloalkaline Lake in India.</title>
        <authorList>
            <person name="Shivaji S."/>
            <person name="Ara S."/>
            <person name="Singh A."/>
            <person name="Pinnaka A.K."/>
        </authorList>
    </citation>
    <scope>NUCLEOTIDE SEQUENCE [LARGE SCALE GENOMIC DNA]</scope>
    <source>
        <strain evidence="2 3">LW9</strain>
    </source>
</reference>
<feature type="transmembrane region" description="Helical" evidence="1">
    <location>
        <begin position="30"/>
        <end position="52"/>
    </location>
</feature>
<sequence length="58" mass="6250">MIGKLIFNVVLGIVAMTLIVLGLIRGNHLAAVAMGFVLISNVIQIIQGYINIKKSKTQ</sequence>
<organism evidence="2 3">
    <name type="scientific">Cecembia lonarensis (strain CCUG 58316 / KCTC 22772 / LW9)</name>
    <dbReference type="NCBI Taxonomy" id="1225176"/>
    <lineage>
        <taxon>Bacteria</taxon>
        <taxon>Pseudomonadati</taxon>
        <taxon>Bacteroidota</taxon>
        <taxon>Cytophagia</taxon>
        <taxon>Cytophagales</taxon>
        <taxon>Cyclobacteriaceae</taxon>
        <taxon>Cecembia</taxon>
    </lineage>
</organism>
<protein>
    <submittedName>
        <fullName evidence="2">Uncharacterized protein</fullName>
    </submittedName>
</protein>
<comment type="caution">
    <text evidence="2">The sequence shown here is derived from an EMBL/GenBank/DDBJ whole genome shotgun (WGS) entry which is preliminary data.</text>
</comment>
<dbReference type="EMBL" id="AMGM01000063">
    <property type="protein sequence ID" value="EKB48227.1"/>
    <property type="molecule type" value="Genomic_DNA"/>
</dbReference>
<keyword evidence="1" id="KW-0472">Membrane</keyword>
<dbReference type="Proteomes" id="UP000004478">
    <property type="component" value="Unassembled WGS sequence"/>
</dbReference>
<accession>K1L7Z8</accession>
<feature type="transmembrane region" description="Helical" evidence="1">
    <location>
        <begin position="5"/>
        <end position="24"/>
    </location>
</feature>
<gene>
    <name evidence="2" type="ORF">B879_03183</name>
</gene>
<evidence type="ECO:0000256" key="1">
    <source>
        <dbReference type="SAM" id="Phobius"/>
    </source>
</evidence>
<name>K1L7Z8_CECL9</name>
<keyword evidence="3" id="KW-1185">Reference proteome</keyword>
<evidence type="ECO:0000313" key="2">
    <source>
        <dbReference type="EMBL" id="EKB48227.1"/>
    </source>
</evidence>
<dbReference type="AlphaFoldDB" id="K1L7Z8"/>
<keyword evidence="1" id="KW-0812">Transmembrane</keyword>
<evidence type="ECO:0000313" key="3">
    <source>
        <dbReference type="Proteomes" id="UP000004478"/>
    </source>
</evidence>